<evidence type="ECO:0000256" key="9">
    <source>
        <dbReference type="ARBA" id="ARBA00023136"/>
    </source>
</evidence>
<evidence type="ECO:0000256" key="5">
    <source>
        <dbReference type="ARBA" id="ARBA00022692"/>
    </source>
</evidence>
<evidence type="ECO:0000256" key="13">
    <source>
        <dbReference type="SAM" id="SignalP"/>
    </source>
</evidence>
<keyword evidence="3 11" id="KW-1134">Transmembrane beta strand</keyword>
<feature type="domain" description="TonB-dependent receptor-like beta-barrel" evidence="14">
    <location>
        <begin position="272"/>
        <end position="658"/>
    </location>
</feature>
<evidence type="ECO:0000256" key="7">
    <source>
        <dbReference type="ARBA" id="ARBA00023065"/>
    </source>
</evidence>
<proteinExistence type="inferred from homology"/>
<dbReference type="Pfam" id="PF00593">
    <property type="entry name" value="TonB_dep_Rec_b-barrel"/>
    <property type="match status" value="1"/>
</dbReference>
<accession>A0ABT2YPQ3</accession>
<keyword evidence="7" id="KW-0406">Ion transport</keyword>
<reference evidence="16 17" key="1">
    <citation type="submission" date="2022-10" db="EMBL/GenBank/DDBJ databases">
        <title>Marinomonas transparenta sp. nov. and Marinomonas sargassi sp. nov., isolated from marine alga (Sargassum natans (L.) Gaillon).</title>
        <authorList>
            <person name="Wang Y."/>
        </authorList>
    </citation>
    <scope>NUCLEOTIDE SEQUENCE [LARGE SCALE GENOMIC DNA]</scope>
    <source>
        <strain evidence="16 17">C2222</strain>
    </source>
</reference>
<keyword evidence="17" id="KW-1185">Reference proteome</keyword>
<gene>
    <name evidence="16" type="ORF">OFY17_03025</name>
</gene>
<evidence type="ECO:0000313" key="17">
    <source>
        <dbReference type="Proteomes" id="UP001209713"/>
    </source>
</evidence>
<keyword evidence="16" id="KW-0675">Receptor</keyword>
<evidence type="ECO:0000256" key="4">
    <source>
        <dbReference type="ARBA" id="ARBA00022496"/>
    </source>
</evidence>
<protein>
    <submittedName>
        <fullName evidence="16">TonB-dependent receptor</fullName>
    </submittedName>
</protein>
<evidence type="ECO:0000259" key="14">
    <source>
        <dbReference type="Pfam" id="PF00593"/>
    </source>
</evidence>
<keyword evidence="13" id="KW-0732">Signal</keyword>
<evidence type="ECO:0000256" key="8">
    <source>
        <dbReference type="ARBA" id="ARBA00023077"/>
    </source>
</evidence>
<feature type="signal peptide" evidence="13">
    <location>
        <begin position="1"/>
        <end position="34"/>
    </location>
</feature>
<dbReference type="Proteomes" id="UP001209713">
    <property type="component" value="Unassembled WGS sequence"/>
</dbReference>
<evidence type="ECO:0000256" key="10">
    <source>
        <dbReference type="ARBA" id="ARBA00023237"/>
    </source>
</evidence>
<dbReference type="Gene3D" id="2.40.170.20">
    <property type="entry name" value="TonB-dependent receptor, beta-barrel domain"/>
    <property type="match status" value="1"/>
</dbReference>
<dbReference type="InterPro" id="IPR000531">
    <property type="entry name" value="Beta-barrel_TonB"/>
</dbReference>
<evidence type="ECO:0000256" key="11">
    <source>
        <dbReference type="PROSITE-ProRule" id="PRU01360"/>
    </source>
</evidence>
<sequence length="691" mass="73876">MNQATMNRIPVRLSLIALSILSINSLLISSSAHADAIELQPIIITGEKIDKDIKDTTTAVTVISADDLDSGQIKNAKELATLAPNIVTDSFDNVSVRGVSGGGAATGGVALMTGARARVTTVVDGSTKDWSGYNFSPVSLWDTKQVEILRGPQSTTQGASAIGGAVVVNTNDPTFEREAAVRAGLESYENGNLKYNVAAMSSGGLINDELAYRIAIDKTEGEGWLNYDTSGYSGDLPNLSESDSLNIRGKLLWEPQSTPKLSVKLTLNHLKNEGEHASFSSNTSEGIATQTLTIADSSGALSRVQDSTENTSSIDVSYKLTPSITNSLIISHTDSDIYADGYGYASGTTTHTYDIQQETNSLENRVILTPTHSKLTGVLGLFVSNKESVIDATQGVINIDTDYKVETTAIYGESSYDLSAKTAVIAGLRVENENIDKTGSFYTTTEVDQDIDETYALPKLAITHATSKITTLGASISKGYSPSGTYINTSGDVFSFDSEEVTSFELSSKSDFNNGTTVNANAFYNDYKDYQALSGFTIVNVESATTYGIELEAITWLGEDLEIRAGLGLLKSEINEYASNTSNEGNQLSSAPESNLSLGFTQYIGENWSVSADATYVDEYFSDLANTDSQKAGGFALFNTSAQYSFGDLTINAYIKNVMDEDAVYYRSGATGALATVGQTRTYGINAIYKM</sequence>
<comment type="similarity">
    <text evidence="11 12">Belongs to the TonB-dependent receptor family.</text>
</comment>
<evidence type="ECO:0000256" key="2">
    <source>
        <dbReference type="ARBA" id="ARBA00022448"/>
    </source>
</evidence>
<keyword evidence="6" id="KW-0408">Iron</keyword>
<evidence type="ECO:0000256" key="12">
    <source>
        <dbReference type="RuleBase" id="RU003357"/>
    </source>
</evidence>
<name>A0ABT2YPQ3_9GAMM</name>
<dbReference type="InterPro" id="IPR036942">
    <property type="entry name" value="Beta-barrel_TonB_sf"/>
</dbReference>
<organism evidence="16 17">
    <name type="scientific">Marinomonas sargassi</name>
    <dbReference type="NCBI Taxonomy" id="2984494"/>
    <lineage>
        <taxon>Bacteria</taxon>
        <taxon>Pseudomonadati</taxon>
        <taxon>Pseudomonadota</taxon>
        <taxon>Gammaproteobacteria</taxon>
        <taxon>Oceanospirillales</taxon>
        <taxon>Oceanospirillaceae</taxon>
        <taxon>Marinomonas</taxon>
    </lineage>
</organism>
<evidence type="ECO:0000256" key="3">
    <source>
        <dbReference type="ARBA" id="ARBA00022452"/>
    </source>
</evidence>
<dbReference type="InterPro" id="IPR039426">
    <property type="entry name" value="TonB-dep_rcpt-like"/>
</dbReference>
<feature type="domain" description="TonB-dependent receptor plug" evidence="15">
    <location>
        <begin position="53"/>
        <end position="165"/>
    </location>
</feature>
<keyword evidence="4" id="KW-0410">Iron transport</keyword>
<comment type="subcellular location">
    <subcellularLocation>
        <location evidence="1 11">Cell outer membrane</location>
        <topology evidence="1 11">Multi-pass membrane protein</topology>
    </subcellularLocation>
</comment>
<keyword evidence="9 11" id="KW-0472">Membrane</keyword>
<feature type="chain" id="PRO_5046979592" evidence="13">
    <location>
        <begin position="35"/>
        <end position="691"/>
    </location>
</feature>
<dbReference type="InterPro" id="IPR012910">
    <property type="entry name" value="Plug_dom"/>
</dbReference>
<dbReference type="RefSeq" id="WP_263529223.1">
    <property type="nucleotide sequence ID" value="NZ_JAOVZB010000001.1"/>
</dbReference>
<dbReference type="EMBL" id="JAOVZB010000001">
    <property type="protein sequence ID" value="MCV2401850.1"/>
    <property type="molecule type" value="Genomic_DNA"/>
</dbReference>
<keyword evidence="10 11" id="KW-0998">Cell outer membrane</keyword>
<keyword evidence="8 12" id="KW-0798">TonB box</keyword>
<dbReference type="SUPFAM" id="SSF56935">
    <property type="entry name" value="Porins"/>
    <property type="match status" value="1"/>
</dbReference>
<evidence type="ECO:0000256" key="1">
    <source>
        <dbReference type="ARBA" id="ARBA00004571"/>
    </source>
</evidence>
<evidence type="ECO:0000313" key="16">
    <source>
        <dbReference type="EMBL" id="MCV2401850.1"/>
    </source>
</evidence>
<evidence type="ECO:0000256" key="6">
    <source>
        <dbReference type="ARBA" id="ARBA00023004"/>
    </source>
</evidence>
<keyword evidence="2 11" id="KW-0813">Transport</keyword>
<dbReference type="Pfam" id="PF07715">
    <property type="entry name" value="Plug"/>
    <property type="match status" value="1"/>
</dbReference>
<dbReference type="PANTHER" id="PTHR32552">
    <property type="entry name" value="FERRICHROME IRON RECEPTOR-RELATED"/>
    <property type="match status" value="1"/>
</dbReference>
<dbReference type="PROSITE" id="PS52016">
    <property type="entry name" value="TONB_DEPENDENT_REC_3"/>
    <property type="match status" value="1"/>
</dbReference>
<comment type="caution">
    <text evidence="16">The sequence shown here is derived from an EMBL/GenBank/DDBJ whole genome shotgun (WGS) entry which is preliminary data.</text>
</comment>
<dbReference type="PANTHER" id="PTHR32552:SF81">
    <property type="entry name" value="TONB-DEPENDENT OUTER MEMBRANE RECEPTOR"/>
    <property type="match status" value="1"/>
</dbReference>
<evidence type="ECO:0000259" key="15">
    <source>
        <dbReference type="Pfam" id="PF07715"/>
    </source>
</evidence>
<keyword evidence="5 11" id="KW-0812">Transmembrane</keyword>